<keyword evidence="1" id="KW-1133">Transmembrane helix</keyword>
<keyword evidence="2" id="KW-0614">Plasmid</keyword>
<dbReference type="EMBL" id="CP002506">
    <property type="protein sequence ID" value="ADW76613.1"/>
    <property type="molecule type" value="Genomic_DNA"/>
</dbReference>
<dbReference type="Proteomes" id="UP000007257">
    <property type="component" value="Plasmid pRAHAQ01"/>
</dbReference>
<name>A0A0H3FP06_RAHSY</name>
<dbReference type="KEGG" id="rah:Rahaq_5038"/>
<feature type="transmembrane region" description="Helical" evidence="1">
    <location>
        <begin position="6"/>
        <end position="27"/>
    </location>
</feature>
<evidence type="ECO:0000313" key="2">
    <source>
        <dbReference type="EMBL" id="ADW76613.1"/>
    </source>
</evidence>
<keyword evidence="1" id="KW-0472">Membrane</keyword>
<sequence precursor="true">MGRGLLGGLALIMVISLSVCASMFIASKAKRTLNIQRIKLCNLPGSVRKVS</sequence>
<protein>
    <submittedName>
        <fullName evidence="2">Uncharacterized protein</fullName>
    </submittedName>
</protein>
<dbReference type="AlphaFoldDB" id="A0A0H3FP06"/>
<evidence type="ECO:0000313" key="3">
    <source>
        <dbReference type="Proteomes" id="UP000007257"/>
    </source>
</evidence>
<geneLocation type="plasmid" evidence="2 3">
    <name>pRAHAQ01</name>
</geneLocation>
<reference evidence="2 3" key="2">
    <citation type="journal article" date="2012" name="J. Bacteriol.">
        <title>Complete Genome Sequence of Rahnella sp. Strain Y9602, a Gammaproteobacterium Isolate from Metal- and Radionuclide-Contaminated Soil.</title>
        <authorList>
            <person name="Martinez R.J."/>
            <person name="Bruce D."/>
            <person name="Detter C."/>
            <person name="Goodwin L.A."/>
            <person name="Han J."/>
            <person name="Han C.S."/>
            <person name="Held B."/>
            <person name="Land M.L."/>
            <person name="Mikhailova N."/>
            <person name="Nolan M."/>
            <person name="Pennacchio L."/>
            <person name="Pitluck S."/>
            <person name="Tapia R."/>
            <person name="Woyke T."/>
            <person name="Sobecky P.A."/>
        </authorList>
    </citation>
    <scope>NUCLEOTIDE SEQUENCE [LARGE SCALE GENOMIC DNA]</scope>
    <source>
        <strain evidence="2 3">Y9602</strain>
        <plasmid evidence="2">pRAHAQ01</plasmid>
    </source>
</reference>
<dbReference type="HOGENOM" id="CLU_3102963_0_0_6"/>
<accession>A0A0H3FP06</accession>
<evidence type="ECO:0000256" key="1">
    <source>
        <dbReference type="SAM" id="Phobius"/>
    </source>
</evidence>
<keyword evidence="1" id="KW-0812">Transmembrane</keyword>
<gene>
    <name evidence="2" type="ordered locus">Rahaq_5038</name>
</gene>
<proteinExistence type="predicted"/>
<organism evidence="2 3">
    <name type="scientific">Rahnella sp. (strain Y9602)</name>
    <dbReference type="NCBI Taxonomy" id="2703885"/>
    <lineage>
        <taxon>Bacteria</taxon>
        <taxon>Pseudomonadati</taxon>
        <taxon>Pseudomonadota</taxon>
        <taxon>Gammaproteobacteria</taxon>
        <taxon>Enterobacterales</taxon>
        <taxon>Yersiniaceae</taxon>
        <taxon>Rahnella</taxon>
    </lineage>
</organism>
<reference evidence="3" key="1">
    <citation type="submission" date="2011-01" db="EMBL/GenBank/DDBJ databases">
        <title>Complete sequence of plasmid1 of Rahnella sp. Y9602.</title>
        <authorList>
            <consortium name="US DOE Joint Genome Institute"/>
            <person name="Lucas S."/>
            <person name="Copeland A."/>
            <person name="Lapidus A."/>
            <person name="Cheng J.-F."/>
            <person name="Goodwin L."/>
            <person name="Pitluck S."/>
            <person name="Lu M."/>
            <person name="Detter J.C."/>
            <person name="Han C."/>
            <person name="Tapia R."/>
            <person name="Land M."/>
            <person name="Hauser L."/>
            <person name="Kyrpides N."/>
            <person name="Ivanova N."/>
            <person name="Ovchinnikova G."/>
            <person name="Pagani I."/>
            <person name="Sobecky P.A."/>
            <person name="Martinez R.J."/>
            <person name="Woyke T."/>
        </authorList>
    </citation>
    <scope>NUCLEOTIDE SEQUENCE [LARGE SCALE GENOMIC DNA]</scope>
    <source>
        <strain evidence="3">Y9602</strain>
        <plasmid evidence="3">pRAHAQ01</plasmid>
    </source>
</reference>